<dbReference type="SUPFAM" id="SSF50129">
    <property type="entry name" value="GroES-like"/>
    <property type="match status" value="1"/>
</dbReference>
<dbReference type="GO" id="GO:0046294">
    <property type="term" value="P:formaldehyde catabolic process"/>
    <property type="evidence" value="ECO:0007669"/>
    <property type="project" value="TreeGrafter"/>
</dbReference>
<keyword evidence="3" id="KW-0862">Zinc</keyword>
<dbReference type="Pfam" id="PF08240">
    <property type="entry name" value="ADH_N"/>
    <property type="match status" value="1"/>
</dbReference>
<keyword evidence="4" id="KW-0560">Oxidoreductase</keyword>
<dbReference type="InterPro" id="IPR013154">
    <property type="entry name" value="ADH-like_N"/>
</dbReference>
<dbReference type="CDD" id="cd08279">
    <property type="entry name" value="Zn_ADH_class_III"/>
    <property type="match status" value="1"/>
</dbReference>
<dbReference type="InterPro" id="IPR011032">
    <property type="entry name" value="GroES-like_sf"/>
</dbReference>
<evidence type="ECO:0000256" key="3">
    <source>
        <dbReference type="ARBA" id="ARBA00022833"/>
    </source>
</evidence>
<organism evidence="7">
    <name type="scientific">marine metagenome</name>
    <dbReference type="NCBI Taxonomy" id="408172"/>
    <lineage>
        <taxon>unclassified sequences</taxon>
        <taxon>metagenomes</taxon>
        <taxon>ecological metagenomes</taxon>
    </lineage>
</organism>
<dbReference type="EMBL" id="UINC01074216">
    <property type="protein sequence ID" value="SVC11191.1"/>
    <property type="molecule type" value="Genomic_DNA"/>
</dbReference>
<dbReference type="GO" id="GO:0051903">
    <property type="term" value="F:S-(hydroxymethyl)glutathione dehydrogenase [NAD(P)+] activity"/>
    <property type="evidence" value="ECO:0007669"/>
    <property type="project" value="TreeGrafter"/>
</dbReference>
<dbReference type="GO" id="GO:0005829">
    <property type="term" value="C:cytosol"/>
    <property type="evidence" value="ECO:0007669"/>
    <property type="project" value="TreeGrafter"/>
</dbReference>
<dbReference type="Gene3D" id="3.40.50.720">
    <property type="entry name" value="NAD(P)-binding Rossmann-like Domain"/>
    <property type="match status" value="1"/>
</dbReference>
<dbReference type="InterPro" id="IPR020843">
    <property type="entry name" value="ER"/>
</dbReference>
<dbReference type="InterPro" id="IPR013149">
    <property type="entry name" value="ADH-like_C"/>
</dbReference>
<keyword evidence="2" id="KW-0479">Metal-binding</keyword>
<feature type="non-terminal residue" evidence="7">
    <location>
        <position position="333"/>
    </location>
</feature>
<dbReference type="SMART" id="SM00829">
    <property type="entry name" value="PKS_ER"/>
    <property type="match status" value="1"/>
</dbReference>
<evidence type="ECO:0000259" key="6">
    <source>
        <dbReference type="SMART" id="SM00829"/>
    </source>
</evidence>
<dbReference type="PANTHER" id="PTHR43880">
    <property type="entry name" value="ALCOHOL DEHYDROGENASE"/>
    <property type="match status" value="1"/>
</dbReference>
<dbReference type="PROSITE" id="PS00059">
    <property type="entry name" value="ADH_ZINC"/>
    <property type="match status" value="1"/>
</dbReference>
<sequence>MVIHDDVTLRDLAPGEVQIKVAHSGVCHSDLSVMNGTIPQQVPCVLGHEGAGVVTDVGDGVTHVAPGDHVIIAFSPPCGTCPFCTGRNQPNLCMTGMIAMATSQQFRRGDTVVGSMSGCGTFAEETIVPGFAAIKIDQDVPLDVAALIGCGVTTGVGAAMNTAKVSPGSSVCIIGAGGVGVAAIQGARIAGAAEIVAIDLHEGKLERAKAFGATHGAVPEDVPAVMAEVTGGEGFDYTLECIGMPTTMRQAFDLTRRGGTCCIVGVGRAEETFELSAFEMFFSEKTLVGSMYGGADVRTDFNRFLRLYKAGRLDLDGMISRRIRLDEVNDAMG</sequence>
<evidence type="ECO:0000256" key="2">
    <source>
        <dbReference type="ARBA" id="ARBA00022723"/>
    </source>
</evidence>
<protein>
    <recommendedName>
        <fullName evidence="6">Enoyl reductase (ER) domain-containing protein</fullName>
    </recommendedName>
</protein>
<evidence type="ECO:0000256" key="4">
    <source>
        <dbReference type="ARBA" id="ARBA00023002"/>
    </source>
</evidence>
<dbReference type="Pfam" id="PF00107">
    <property type="entry name" value="ADH_zinc_N"/>
    <property type="match status" value="1"/>
</dbReference>
<proteinExistence type="predicted"/>
<reference evidence="7" key="1">
    <citation type="submission" date="2018-05" db="EMBL/GenBank/DDBJ databases">
        <authorList>
            <person name="Lanie J.A."/>
            <person name="Ng W.-L."/>
            <person name="Kazmierczak K.M."/>
            <person name="Andrzejewski T.M."/>
            <person name="Davidsen T.M."/>
            <person name="Wayne K.J."/>
            <person name="Tettelin H."/>
            <person name="Glass J.I."/>
            <person name="Rusch D."/>
            <person name="Podicherti R."/>
            <person name="Tsui H.-C.T."/>
            <person name="Winkler M.E."/>
        </authorList>
    </citation>
    <scope>NUCLEOTIDE SEQUENCE</scope>
</reference>
<accession>A0A382JKL4</accession>
<keyword evidence="5" id="KW-0520">NAD</keyword>
<dbReference type="InterPro" id="IPR002328">
    <property type="entry name" value="ADH_Zn_CS"/>
</dbReference>
<feature type="domain" description="Enoyl reductase (ER)" evidence="6">
    <location>
        <begin position="2"/>
        <end position="315"/>
    </location>
</feature>
<gene>
    <name evidence="7" type="ORF">METZ01_LOCUS264045</name>
</gene>
<evidence type="ECO:0000313" key="7">
    <source>
        <dbReference type="EMBL" id="SVC11191.1"/>
    </source>
</evidence>
<name>A0A382JKL4_9ZZZZ</name>
<dbReference type="FunFam" id="3.40.50.720:FF:000003">
    <property type="entry name" value="S-(hydroxymethyl)glutathione dehydrogenase"/>
    <property type="match status" value="1"/>
</dbReference>
<comment type="cofactor">
    <cofactor evidence="1">
        <name>Zn(2+)</name>
        <dbReference type="ChEBI" id="CHEBI:29105"/>
    </cofactor>
</comment>
<dbReference type="GO" id="GO:0008270">
    <property type="term" value="F:zinc ion binding"/>
    <property type="evidence" value="ECO:0007669"/>
    <property type="project" value="InterPro"/>
</dbReference>
<dbReference type="PANTHER" id="PTHR43880:SF12">
    <property type="entry name" value="ALCOHOL DEHYDROGENASE CLASS-3"/>
    <property type="match status" value="1"/>
</dbReference>
<dbReference type="AlphaFoldDB" id="A0A382JKL4"/>
<dbReference type="Gene3D" id="3.90.180.10">
    <property type="entry name" value="Medium-chain alcohol dehydrogenases, catalytic domain"/>
    <property type="match status" value="1"/>
</dbReference>
<dbReference type="InterPro" id="IPR036291">
    <property type="entry name" value="NAD(P)-bd_dom_sf"/>
</dbReference>
<evidence type="ECO:0000256" key="5">
    <source>
        <dbReference type="ARBA" id="ARBA00023027"/>
    </source>
</evidence>
<evidence type="ECO:0000256" key="1">
    <source>
        <dbReference type="ARBA" id="ARBA00001947"/>
    </source>
</evidence>
<dbReference type="SUPFAM" id="SSF51735">
    <property type="entry name" value="NAD(P)-binding Rossmann-fold domains"/>
    <property type="match status" value="1"/>
</dbReference>